<evidence type="ECO:0000313" key="2">
    <source>
        <dbReference type="Proteomes" id="UP000217736"/>
    </source>
</evidence>
<dbReference type="AlphaFoldDB" id="A0A1Z4EDL0"/>
<name>A0A1Z4EDL0_9MYCO</name>
<dbReference type="Proteomes" id="UP000217736">
    <property type="component" value="Chromosome"/>
</dbReference>
<organism evidence="1 2">
    <name type="scientific">Mycobacterium shigaense</name>
    <dbReference type="NCBI Taxonomy" id="722731"/>
    <lineage>
        <taxon>Bacteria</taxon>
        <taxon>Bacillati</taxon>
        <taxon>Actinomycetota</taxon>
        <taxon>Actinomycetes</taxon>
        <taxon>Mycobacteriales</taxon>
        <taxon>Mycobacteriaceae</taxon>
        <taxon>Mycobacterium</taxon>
        <taxon>Mycobacterium simiae complex</taxon>
    </lineage>
</organism>
<reference evidence="2" key="1">
    <citation type="submission" date="2017-06" db="EMBL/GenBank/DDBJ databases">
        <title>Complete Genome Sequence of Mycobacterium shigaense.</title>
        <authorList>
            <person name="Fukano H."/>
            <person name="Yoshida M."/>
            <person name="Kazumi Y."/>
            <person name="Ogura Y."/>
            <person name="Mitarai S."/>
            <person name="Hayashi T."/>
            <person name="Hoshino Y."/>
        </authorList>
    </citation>
    <scope>NUCLEOTIDE SEQUENCE [LARGE SCALE GENOMIC DNA]</scope>
    <source>
        <strain evidence="2">UN-152</strain>
    </source>
</reference>
<keyword evidence="2" id="KW-1185">Reference proteome</keyword>
<dbReference type="RefSeq" id="WP_142404553.1">
    <property type="nucleotide sequence ID" value="NZ_AP018164.1"/>
</dbReference>
<evidence type="ECO:0000313" key="1">
    <source>
        <dbReference type="EMBL" id="BAX91061.1"/>
    </source>
</evidence>
<accession>A0A1Z4EDL0</accession>
<gene>
    <name evidence="1" type="ORF">MSG_00902</name>
</gene>
<proteinExistence type="predicted"/>
<protein>
    <submittedName>
        <fullName evidence="1">Uncharacterized protein</fullName>
    </submittedName>
</protein>
<dbReference type="OrthoDB" id="8478738at2"/>
<dbReference type="EMBL" id="AP018164">
    <property type="protein sequence ID" value="BAX91061.1"/>
    <property type="molecule type" value="Genomic_DNA"/>
</dbReference>
<sequence length="186" mass="21305">MVSEAMVRQIVGVDGAQALIRITEGAWQDYIDEERIRFHRSTRAHVVWDYMVQRADALLVEMEGVERIERQTRPLYVLRDTIAIRPKLHTRDATTRNYPTQAQQNVEATGLFPDTRFQNVTFGYRLDAAEAGIEQYVITSPADSWLIDLRELASGELRPVAGMLEMPDVEAPWRDIPSIRFGTDSQ</sequence>
<dbReference type="KEGG" id="mshg:MSG_00902"/>